<dbReference type="PANTHER" id="PTHR24006:SF827">
    <property type="entry name" value="UBIQUITIN CARBOXYL-TERMINAL HYDROLASE 34"/>
    <property type="match status" value="1"/>
</dbReference>
<dbReference type="Gene3D" id="3.90.70.10">
    <property type="entry name" value="Cysteine proteinases"/>
    <property type="match status" value="1"/>
</dbReference>
<dbReference type="InterPro" id="IPR001394">
    <property type="entry name" value="Peptidase_C19_UCH"/>
</dbReference>
<sequence>MNELNEYNAWKDFIMNKPDETIKHREIYDKFNIYNKSIIKTGYLPSSIAFNTSEFLNSIITSIANAILNTNINKIDHDELKVIKYYFYSFFDLGIYGAISHEKSALSTLSLLITKSNKPFFTENSRSKLHSKLLKKLYLKGAIQAFQYSIESSQNIELLSLVLGLTSEISKYDAFFDDQLFFDISFSAIKRIISINKDIVSVKFLSLSLDSIQKFIPFSDEAKIFFVQTVLPILTPFITSENIEQRSNALSQLLKYAQSSLLKKEVVNYFSYKNRFSLFASVNLHYSISQKVGELMSIIISNSPTIGKPGIITGIWTQASERKGNKSFEMSSFYDTFIYIGSHLKSNLFNEFIYAVLNGKPSFSWFEMIDKLSTILSKRNGMKDTFQLIRSKLWSLIENFNEEEDENILSFRDKAKNSLIHMIGFNADESDLDQIKKIKKNDPEFFYLLLNSFLANENEIDEEVASKFLNTILRDLSENNHSSIMINDIKQLCNLCSSLSEKQLNLLMNSIQYFPDFFDFMSLLYGISILKPEDVVFIASKIEPQFITFNFYKFLKQFIQNLNPLDKCVTKLPFNQEELIWKFSIIDSPVRINFAKFLSRIYQMNDGKQLTDRKVIDTFLSKWQEYFNANKNDTEISNLLNLLWIFIDIYESNIYRDVNKFNIPLSIERTVNFFTVNAKCEKPEFNLFLRYPINYTIQSVVEELVEKYNKFNSVNSMNVYYNGSSLKRSATIKDIAEDDISITIELKVEKKVLIPHKYHFRTEIPSKIIVDNNWCKLYFEPLLKQGSEEAYEVIKLLPSNSKSLNIEEKLNDKKNPIQIFEKFLDIQFPYLFSYHFLLIYFNTLNNNGLLKQLVESGIVRYLLDLIVQFEPQKIFIEICDIFNYFVMNILKNTKFEKSDRNSIITTLLILAEKGFNLKTMKTVLDDLLSYNLNELKFQTFPHIRLLFHSNFEVRNFAMNVFKSIEISLNEYMSILRNSKDEVNETFIQSLADHITSNIDKETVYEITRIIMNLQTKESNKNGHFLKASLILFDRFLSFNFLNYERRNLVVQLIIERLITTSFSDSDLIAFEAATKCLTKLATTETYTLHKVLDELHSNRQPFTEYSIDGSKCSISRTGRVGLQRVGNTCYFNTIMQMFFAIKPIRHIIMSYSGDDNFLRELSKLFVLMKKLKARSINTEEVLNYLTYSDGSKVDISVQQDAAEFLQIIINKIEDVEKLFLGKSVDIYEGAGFRTEKEELFIILDLDVQNIPSLYESFKVFSKDVLLTGSNQFFDENSGKKIDVKKYAKIKEAPPFLIIHLKRFESIDLNNIGAKIDDIFEIPFEFDISPFSTQKFPLYRLTGVIVHMGTASNGHYICLSLTKNGWIKFDDVNSTFVDQKEVVKLIQGGTNQGSAYILFFTMETDVKSEKYEIKHELLEYADRMNKINNDKRLFCSLEYFNIIKELNNLAQLDYHDIVLRYAVDSLPFMEIRNNAQLMFVDFYSILMRKSKMNQIMLIEKFRFLDYSINFLREDLLLCPYFFIRKNTADLILANLNEQANPHQFLIIIFDMAKYCLNFPSQFDQVFYLIYSILKQYNELKENTKIQKILYKLLENDLIPFINNNPEFSSIDMTYILEIVNMYNVFKLLNKNNFLNQLFASDTCVDSIVSFIRLTFNDDEKQIVKFVNNNMSQISIQKFIPFCFFFSPDEAIRLSFQKLENKQLKVSAIRNPDEFDIACIFADLLSKCQLLAKYFLDEKAFLIWVPRLLLNPTSQNIRRMALAIFSYIVPHENLKIWHFLNENKKDAFLPKIPFDLKFASIKDNSVLGVNPISLCSEILNSLLEDDVIDIINDIITQNLEKKLDENICVEYFQLINMLLVIGPVDFQWRKLGNIVKLYDTLLQCIKNPFSGSLIYPLIIIHDFKVEIPQELFESGLKEIKSFSKYIDESHSNNFNMFLHHYFQLCSQFEPSKSFLNKFITYYAFSPEMTSDWSPVINYIKTILAKRTTKENQEKSEKIANQILKIMDSNFKNFANNNYSSLLLILNQIKIAVSFKPELITKIKRPTLSYLKVAIDKPQYLSINEIVKFACELNKGDFNKSVIESFINKYRYEIDFENMYRLKSFQNDLLNDDANDNNEESNNNDESTQIIVSDDSNEEEEEGNNNNEENNSKDHSSKEETVNTNIEILTVSSSSYSINSSSEEAEEE</sequence>
<feature type="compositionally biased region" description="Acidic residues" evidence="1">
    <location>
        <begin position="2108"/>
        <end position="2120"/>
    </location>
</feature>
<dbReference type="GO" id="GO:0016787">
    <property type="term" value="F:hydrolase activity"/>
    <property type="evidence" value="ECO:0007669"/>
    <property type="project" value="UniProtKB-KW"/>
</dbReference>
<name>A0ABR2KDY6_9EUKA</name>
<feature type="region of interest" description="Disordered" evidence="1">
    <location>
        <begin position="2108"/>
        <end position="2185"/>
    </location>
</feature>
<organism evidence="3 4">
    <name type="scientific">Tritrichomonas musculus</name>
    <dbReference type="NCBI Taxonomy" id="1915356"/>
    <lineage>
        <taxon>Eukaryota</taxon>
        <taxon>Metamonada</taxon>
        <taxon>Parabasalia</taxon>
        <taxon>Tritrichomonadida</taxon>
        <taxon>Tritrichomonadidae</taxon>
        <taxon>Tritrichomonas</taxon>
    </lineage>
</organism>
<dbReference type="InterPro" id="IPR018200">
    <property type="entry name" value="USP_CS"/>
</dbReference>
<evidence type="ECO:0000256" key="1">
    <source>
        <dbReference type="SAM" id="MobiDB-lite"/>
    </source>
</evidence>
<dbReference type="Proteomes" id="UP001470230">
    <property type="component" value="Unassembled WGS sequence"/>
</dbReference>
<proteinExistence type="predicted"/>
<dbReference type="SUPFAM" id="SSF48371">
    <property type="entry name" value="ARM repeat"/>
    <property type="match status" value="2"/>
</dbReference>
<dbReference type="PANTHER" id="PTHR24006">
    <property type="entry name" value="UBIQUITIN CARBOXYL-TERMINAL HYDROLASE"/>
    <property type="match status" value="1"/>
</dbReference>
<protein>
    <submittedName>
        <fullName evidence="3">Ubiquitin carboxyl-terminal hydrolase 34</fullName>
    </submittedName>
</protein>
<dbReference type="Pfam" id="PF00443">
    <property type="entry name" value="UCH"/>
    <property type="match status" value="1"/>
</dbReference>
<comment type="caution">
    <text evidence="3">The sequence shown here is derived from an EMBL/GenBank/DDBJ whole genome shotgun (WGS) entry which is preliminary data.</text>
</comment>
<feature type="compositionally biased region" description="Low complexity" evidence="1">
    <location>
        <begin position="2169"/>
        <end position="2179"/>
    </location>
</feature>
<keyword evidence="4" id="KW-1185">Reference proteome</keyword>
<dbReference type="InterPro" id="IPR028889">
    <property type="entry name" value="USP"/>
</dbReference>
<feature type="compositionally biased region" description="Basic and acidic residues" evidence="1">
    <location>
        <begin position="2147"/>
        <end position="2158"/>
    </location>
</feature>
<feature type="compositionally biased region" description="Polar residues" evidence="1">
    <location>
        <begin position="2159"/>
        <end position="2168"/>
    </location>
</feature>
<keyword evidence="3" id="KW-0378">Hydrolase</keyword>
<accession>A0ABR2KDY6</accession>
<evidence type="ECO:0000313" key="4">
    <source>
        <dbReference type="Proteomes" id="UP001470230"/>
    </source>
</evidence>
<reference evidence="3 4" key="1">
    <citation type="submission" date="2024-04" db="EMBL/GenBank/DDBJ databases">
        <title>Tritrichomonas musculus Genome.</title>
        <authorList>
            <person name="Alves-Ferreira E."/>
            <person name="Grigg M."/>
            <person name="Lorenzi H."/>
            <person name="Galac M."/>
        </authorList>
    </citation>
    <scope>NUCLEOTIDE SEQUENCE [LARGE SCALE GENOMIC DNA]</scope>
    <source>
        <strain evidence="3 4">EAF2021</strain>
    </source>
</reference>
<dbReference type="PROSITE" id="PS00973">
    <property type="entry name" value="USP_2"/>
    <property type="match status" value="1"/>
</dbReference>
<evidence type="ECO:0000313" key="3">
    <source>
        <dbReference type="EMBL" id="KAK8889327.1"/>
    </source>
</evidence>
<dbReference type="EMBL" id="JAPFFF010000005">
    <property type="protein sequence ID" value="KAK8889327.1"/>
    <property type="molecule type" value="Genomic_DNA"/>
</dbReference>
<dbReference type="InterPro" id="IPR050164">
    <property type="entry name" value="Peptidase_C19"/>
</dbReference>
<gene>
    <name evidence="3" type="ORF">M9Y10_034073</name>
</gene>
<dbReference type="PROSITE" id="PS50235">
    <property type="entry name" value="USP_3"/>
    <property type="match status" value="1"/>
</dbReference>
<evidence type="ECO:0000259" key="2">
    <source>
        <dbReference type="PROSITE" id="PS50235"/>
    </source>
</evidence>
<feature type="domain" description="USP" evidence="2">
    <location>
        <begin position="1120"/>
        <end position="1402"/>
    </location>
</feature>
<dbReference type="SUPFAM" id="SSF54001">
    <property type="entry name" value="Cysteine proteinases"/>
    <property type="match status" value="1"/>
</dbReference>
<dbReference type="InterPro" id="IPR016024">
    <property type="entry name" value="ARM-type_fold"/>
</dbReference>
<dbReference type="InterPro" id="IPR038765">
    <property type="entry name" value="Papain-like_cys_pep_sf"/>
</dbReference>